<dbReference type="EMBL" id="JAAMPC010000006">
    <property type="protein sequence ID" value="KAG2308986.1"/>
    <property type="molecule type" value="Genomic_DNA"/>
</dbReference>
<evidence type="ECO:0008006" key="3">
    <source>
        <dbReference type="Google" id="ProtNLM"/>
    </source>
</evidence>
<proteinExistence type="predicted"/>
<dbReference type="AlphaFoldDB" id="A0A8X7VCR0"/>
<dbReference type="OrthoDB" id="1298252at2759"/>
<comment type="caution">
    <text evidence="1">The sequence shown here is derived from an EMBL/GenBank/DDBJ whole genome shotgun (WGS) entry which is preliminary data.</text>
</comment>
<evidence type="ECO:0000313" key="1">
    <source>
        <dbReference type="EMBL" id="KAG2308986.1"/>
    </source>
</evidence>
<accession>A0A8X7VCR0</accession>
<organism evidence="1 2">
    <name type="scientific">Brassica carinata</name>
    <name type="common">Ethiopian mustard</name>
    <name type="synonym">Abyssinian cabbage</name>
    <dbReference type="NCBI Taxonomy" id="52824"/>
    <lineage>
        <taxon>Eukaryota</taxon>
        <taxon>Viridiplantae</taxon>
        <taxon>Streptophyta</taxon>
        <taxon>Embryophyta</taxon>
        <taxon>Tracheophyta</taxon>
        <taxon>Spermatophyta</taxon>
        <taxon>Magnoliopsida</taxon>
        <taxon>eudicotyledons</taxon>
        <taxon>Gunneridae</taxon>
        <taxon>Pentapetalae</taxon>
        <taxon>rosids</taxon>
        <taxon>malvids</taxon>
        <taxon>Brassicales</taxon>
        <taxon>Brassicaceae</taxon>
        <taxon>Brassiceae</taxon>
        <taxon>Brassica</taxon>
    </lineage>
</organism>
<keyword evidence="2" id="KW-1185">Reference proteome</keyword>
<dbReference type="Proteomes" id="UP000886595">
    <property type="component" value="Unassembled WGS sequence"/>
</dbReference>
<evidence type="ECO:0000313" key="2">
    <source>
        <dbReference type="Proteomes" id="UP000886595"/>
    </source>
</evidence>
<protein>
    <recommendedName>
        <fullName evidence="3">FBD domain-containing protein</fullName>
    </recommendedName>
</protein>
<gene>
    <name evidence="1" type="ORF">Bca52824_028734</name>
</gene>
<sequence>MVNVPEKLEAEIHLRFCDSDKLLGSLTSAKNLSLCLKPQMDPCLKGDFDQFVSLELCVMCSLDWLNIIIKHSPKLRALRLSRTTQLPKFSKFPN</sequence>
<name>A0A8X7VCR0_BRACI</name>
<reference evidence="1 2" key="1">
    <citation type="submission" date="2020-02" db="EMBL/GenBank/DDBJ databases">
        <authorList>
            <person name="Ma Q."/>
            <person name="Huang Y."/>
            <person name="Song X."/>
            <person name="Pei D."/>
        </authorList>
    </citation>
    <scope>NUCLEOTIDE SEQUENCE [LARGE SCALE GENOMIC DNA]</scope>
    <source>
        <strain evidence="1">Sxm20200214</strain>
        <tissue evidence="1">Leaf</tissue>
    </source>
</reference>